<reference evidence="5 6" key="1">
    <citation type="submission" date="2022-08" db="EMBL/GenBank/DDBJ databases">
        <title>Tractidigestivibacter montrealensis type strain KD21.</title>
        <authorList>
            <person name="Diop K."/>
            <person name="Richard C."/>
            <person name="Routy B."/>
        </authorList>
    </citation>
    <scope>NUCLEOTIDE SEQUENCE [LARGE SCALE GENOMIC DNA]</scope>
    <source>
        <strain evidence="5 6">KD21</strain>
    </source>
</reference>
<dbReference type="InterPro" id="IPR055170">
    <property type="entry name" value="GFO_IDH_MocA-like_dom"/>
</dbReference>
<keyword evidence="6" id="KW-1185">Reference proteome</keyword>
<dbReference type="Gene3D" id="3.30.360.10">
    <property type="entry name" value="Dihydrodipicolinate Reductase, domain 2"/>
    <property type="match status" value="1"/>
</dbReference>
<dbReference type="Gene3D" id="3.40.50.720">
    <property type="entry name" value="NAD(P)-binding Rossmann-like Domain"/>
    <property type="match status" value="1"/>
</dbReference>
<evidence type="ECO:0000313" key="6">
    <source>
        <dbReference type="Proteomes" id="UP001204320"/>
    </source>
</evidence>
<comment type="similarity">
    <text evidence="1">Belongs to the Gfo/Idh/MocA family.</text>
</comment>
<dbReference type="InterPro" id="IPR000683">
    <property type="entry name" value="Gfo/Idh/MocA-like_OxRdtase_N"/>
</dbReference>
<feature type="domain" description="Gfo/Idh/MocA-like oxidoreductase N-terminal" evidence="3">
    <location>
        <begin position="43"/>
        <end position="156"/>
    </location>
</feature>
<dbReference type="Pfam" id="PF01408">
    <property type="entry name" value="GFO_IDH_MocA"/>
    <property type="match status" value="1"/>
</dbReference>
<dbReference type="Proteomes" id="UP001204320">
    <property type="component" value="Unassembled WGS sequence"/>
</dbReference>
<accession>A0ABT1Z8T7</accession>
<feature type="domain" description="GFO/IDH/MocA-like oxidoreductase" evidence="4">
    <location>
        <begin position="167"/>
        <end position="273"/>
    </location>
</feature>
<dbReference type="PANTHER" id="PTHR22604:SF105">
    <property type="entry name" value="TRANS-1,2-DIHYDROBENZENE-1,2-DIOL DEHYDROGENASE"/>
    <property type="match status" value="1"/>
</dbReference>
<keyword evidence="2" id="KW-0560">Oxidoreductase</keyword>
<dbReference type="SUPFAM" id="SSF55347">
    <property type="entry name" value="Glyceraldehyde-3-phosphate dehydrogenase-like, C-terminal domain"/>
    <property type="match status" value="1"/>
</dbReference>
<evidence type="ECO:0000256" key="1">
    <source>
        <dbReference type="ARBA" id="ARBA00010928"/>
    </source>
</evidence>
<comment type="caution">
    <text evidence="5">The sequence shown here is derived from an EMBL/GenBank/DDBJ whole genome shotgun (WGS) entry which is preliminary data.</text>
</comment>
<dbReference type="PANTHER" id="PTHR22604">
    <property type="entry name" value="OXIDOREDUCTASES"/>
    <property type="match status" value="1"/>
</dbReference>
<gene>
    <name evidence="5" type="ORF">NVS32_06630</name>
</gene>
<evidence type="ECO:0000259" key="4">
    <source>
        <dbReference type="Pfam" id="PF22725"/>
    </source>
</evidence>
<evidence type="ECO:0000259" key="3">
    <source>
        <dbReference type="Pfam" id="PF01408"/>
    </source>
</evidence>
<evidence type="ECO:0000256" key="2">
    <source>
        <dbReference type="ARBA" id="ARBA00023002"/>
    </source>
</evidence>
<protein>
    <submittedName>
        <fullName evidence="5">Gfo/Idh/MocA family oxidoreductase</fullName>
    </submittedName>
</protein>
<name>A0ABT1Z8T7_9ACTN</name>
<dbReference type="EMBL" id="JANSKA010000004">
    <property type="protein sequence ID" value="MCR9036624.1"/>
    <property type="molecule type" value="Genomic_DNA"/>
</dbReference>
<sequence>MAENNGSGTAAPLDAAAAAKVAFAEVTGEPFPTDIYTAPQLSWTVIGCGVIANQMATSLALSGRHLRGVANRTREKAEAFAKRYGVERVYDSAEELYQDPGVDAVYITTPHNTHIRYLRGALAAGKHVLCEKSITLNSEELDEARALARENNVVLMDATTILHMPLYQELLRRANAGEFGAMNLAQLNFGSYKEYGDLTNRFYNPRLAGGAMLDIGVYALSLMRLFMASQPTEVVSLANLASTGVDQTSGIVCRNKEGQMGVLSLTLHSKQPKRAVLSFDRCYVEVMDYPRADVATIVWTEDGRREEVRAGRSGYALCYEIADLERTVAGDARAAGLIDYAADVMQIMTRLRREWGVVYPEERA</sequence>
<dbReference type="InterPro" id="IPR050984">
    <property type="entry name" value="Gfo/Idh/MocA_domain"/>
</dbReference>
<dbReference type="SUPFAM" id="SSF51735">
    <property type="entry name" value="NAD(P)-binding Rossmann-fold domains"/>
    <property type="match status" value="1"/>
</dbReference>
<dbReference type="RefSeq" id="WP_258499115.1">
    <property type="nucleotide sequence ID" value="NZ_JANSKA010000004.1"/>
</dbReference>
<dbReference type="InterPro" id="IPR036291">
    <property type="entry name" value="NAD(P)-bd_dom_sf"/>
</dbReference>
<evidence type="ECO:0000313" key="5">
    <source>
        <dbReference type="EMBL" id="MCR9036624.1"/>
    </source>
</evidence>
<dbReference type="Pfam" id="PF22725">
    <property type="entry name" value="GFO_IDH_MocA_C3"/>
    <property type="match status" value="1"/>
</dbReference>
<proteinExistence type="inferred from homology"/>
<organism evidence="5 6">
    <name type="scientific">Tractidigestivibacter montrealensis</name>
    <dbReference type="NCBI Taxonomy" id="2972466"/>
    <lineage>
        <taxon>Bacteria</taxon>
        <taxon>Bacillati</taxon>
        <taxon>Actinomycetota</taxon>
        <taxon>Coriobacteriia</taxon>
        <taxon>Coriobacteriales</taxon>
        <taxon>Atopobiaceae</taxon>
        <taxon>Tractidigestivibacter</taxon>
    </lineage>
</organism>